<feature type="transmembrane region" description="Helical" evidence="1">
    <location>
        <begin position="170"/>
        <end position="188"/>
    </location>
</feature>
<protein>
    <submittedName>
        <fullName evidence="2">Uncharacterized protein</fullName>
    </submittedName>
</protein>
<keyword evidence="1" id="KW-0472">Membrane</keyword>
<dbReference type="Proteomes" id="UP000178853">
    <property type="component" value="Unassembled WGS sequence"/>
</dbReference>
<feature type="transmembrane region" description="Helical" evidence="1">
    <location>
        <begin position="369"/>
        <end position="387"/>
    </location>
</feature>
<reference evidence="2 3" key="1">
    <citation type="journal article" date="2016" name="Nat. Commun.">
        <title>Thousands of microbial genomes shed light on interconnected biogeochemical processes in an aquifer system.</title>
        <authorList>
            <person name="Anantharaman K."/>
            <person name="Brown C.T."/>
            <person name="Hug L.A."/>
            <person name="Sharon I."/>
            <person name="Castelle C.J."/>
            <person name="Probst A.J."/>
            <person name="Thomas B.C."/>
            <person name="Singh A."/>
            <person name="Wilkins M.J."/>
            <person name="Karaoz U."/>
            <person name="Brodie E.L."/>
            <person name="Williams K.H."/>
            <person name="Hubbard S.S."/>
            <person name="Banfield J.F."/>
        </authorList>
    </citation>
    <scope>NUCLEOTIDE SEQUENCE [LARGE SCALE GENOMIC DNA]</scope>
</reference>
<comment type="caution">
    <text evidence="2">The sequence shown here is derived from an EMBL/GenBank/DDBJ whole genome shotgun (WGS) entry which is preliminary data.</text>
</comment>
<organism evidence="2 3">
    <name type="scientific">Candidatus Roizmanbacteria bacterium RIFCSPHIGHO2_12_FULL_39_8</name>
    <dbReference type="NCBI Taxonomy" id="1802050"/>
    <lineage>
        <taxon>Bacteria</taxon>
        <taxon>Candidatus Roizmaniibacteriota</taxon>
    </lineage>
</organism>
<proteinExistence type="predicted"/>
<feature type="transmembrane region" description="Helical" evidence="1">
    <location>
        <begin position="21"/>
        <end position="47"/>
    </location>
</feature>
<feature type="transmembrane region" description="Helical" evidence="1">
    <location>
        <begin position="271"/>
        <end position="289"/>
    </location>
</feature>
<keyword evidence="1" id="KW-1133">Transmembrane helix</keyword>
<evidence type="ECO:0000313" key="2">
    <source>
        <dbReference type="EMBL" id="OGK36814.1"/>
    </source>
</evidence>
<dbReference type="EMBL" id="MGAA01000032">
    <property type="protein sequence ID" value="OGK36814.1"/>
    <property type="molecule type" value="Genomic_DNA"/>
</dbReference>
<feature type="transmembrane region" description="Helical" evidence="1">
    <location>
        <begin position="301"/>
        <end position="318"/>
    </location>
</feature>
<name>A0A1F7I097_9BACT</name>
<accession>A0A1F7I097</accession>
<keyword evidence="1" id="KW-0812">Transmembrane</keyword>
<evidence type="ECO:0000313" key="3">
    <source>
        <dbReference type="Proteomes" id="UP000178853"/>
    </source>
</evidence>
<feature type="transmembrane region" description="Helical" evidence="1">
    <location>
        <begin position="102"/>
        <end position="119"/>
    </location>
</feature>
<feature type="transmembrane region" description="Helical" evidence="1">
    <location>
        <begin position="325"/>
        <end position="349"/>
    </location>
</feature>
<dbReference type="AlphaFoldDB" id="A0A1F7I097"/>
<feature type="transmembrane region" description="Helical" evidence="1">
    <location>
        <begin position="67"/>
        <end position="90"/>
    </location>
</feature>
<feature type="transmembrane region" description="Helical" evidence="1">
    <location>
        <begin position="139"/>
        <end position="161"/>
    </location>
</feature>
<sequence length="441" mass="50677">MYKIILKRVIQNESLSKFLTSAIGVIFVTNLWIISYTNILTYLSFLFPPVVNEHLLRNIAFPNPFKIPLYLFLTTFLVVGIWFLYSRFSFLATKRGQQTRELLKWLLFLFLFILFLRKLGPYPLSNDFFPYIPRSDPTMYTIIFGLYCFAIVFCIIQLCLIARIFQHLRFFYPLFSVVIILIVAFFTFEPRFPISGHDYSFFFGPILEIARGKTIYTDIPIQHGVLSILSFALLYKFQSFELLSLPAIVWFLYVVLYYVYFYLIHKISRSLGLALIGLFSIITLNYFSLSGLPASYPQIGPMRWLPLILVLFFLYRLKNVTSKRLIFAIALFSFWFVDSGIALLLSYLATLGISSLSRSISVKKTAASIIFLFMSLIAVIFGMNIVLHSTGYRGLDLFKIVHTLNKYASLGIAQLPIESQPISGSSLLSTSPQLSTSLQNI</sequence>
<gene>
    <name evidence="2" type="ORF">A3F60_04475</name>
</gene>
<evidence type="ECO:0000256" key="1">
    <source>
        <dbReference type="SAM" id="Phobius"/>
    </source>
</evidence>
<feature type="transmembrane region" description="Helical" evidence="1">
    <location>
        <begin position="243"/>
        <end position="264"/>
    </location>
</feature>